<organism evidence="1 2">
    <name type="scientific">Desulfotomaculum copahuensis</name>
    <dbReference type="NCBI Taxonomy" id="1838280"/>
    <lineage>
        <taxon>Bacteria</taxon>
        <taxon>Bacillati</taxon>
        <taxon>Bacillota</taxon>
        <taxon>Clostridia</taxon>
        <taxon>Eubacteriales</taxon>
        <taxon>Desulfotomaculaceae</taxon>
        <taxon>Desulfotomaculum</taxon>
    </lineage>
</organism>
<dbReference type="EMBL" id="LYVF01000192">
    <property type="protein sequence ID" value="OAT79774.1"/>
    <property type="molecule type" value="Genomic_DNA"/>
</dbReference>
<sequence>MAAAPVRHKLIRMERRSTPGRVGVHFKIARGRRKYPSAGCGGPWRERIFAVCPANYTHSGMPQPQNGPGVAARHGGRKRCLAVIKKENDDYCRSVPFMCPAGCTAGNGLHIVTGQRHNMTGYVAGTGRVGAWCHTRQVTPARNGRGI</sequence>
<protein>
    <submittedName>
        <fullName evidence="1">Uncharacterized protein</fullName>
    </submittedName>
</protein>
<keyword evidence="2" id="KW-1185">Reference proteome</keyword>
<dbReference type="AlphaFoldDB" id="A0A1B7LBA3"/>
<gene>
    <name evidence="1" type="ORF">A6M21_15090</name>
</gene>
<name>A0A1B7LBA3_9FIRM</name>
<accession>A0A1B7LBA3</accession>
<evidence type="ECO:0000313" key="1">
    <source>
        <dbReference type="EMBL" id="OAT79774.1"/>
    </source>
</evidence>
<evidence type="ECO:0000313" key="2">
    <source>
        <dbReference type="Proteomes" id="UP000078532"/>
    </source>
</evidence>
<proteinExistence type="predicted"/>
<reference evidence="1 2" key="1">
    <citation type="submission" date="2016-04" db="EMBL/GenBank/DDBJ databases">
        <authorList>
            <person name="Evans L.H."/>
            <person name="Alamgir A."/>
            <person name="Owens N."/>
            <person name="Weber N.D."/>
            <person name="Virtaneva K."/>
            <person name="Barbian K."/>
            <person name="Babar A."/>
            <person name="Rosenke K."/>
        </authorList>
    </citation>
    <scope>NUCLEOTIDE SEQUENCE [LARGE SCALE GENOMIC DNA]</scope>
    <source>
        <strain evidence="1 2">LMa1</strain>
    </source>
</reference>
<dbReference type="Proteomes" id="UP000078532">
    <property type="component" value="Unassembled WGS sequence"/>
</dbReference>
<dbReference type="STRING" id="1838280.A6M21_15090"/>
<comment type="caution">
    <text evidence="1">The sequence shown here is derived from an EMBL/GenBank/DDBJ whole genome shotgun (WGS) entry which is preliminary data.</text>
</comment>